<organism evidence="3 4">
    <name type="scientific">Nothobranchius furzeri</name>
    <name type="common">Turquoise killifish</name>
    <dbReference type="NCBI Taxonomy" id="105023"/>
    <lineage>
        <taxon>Eukaryota</taxon>
        <taxon>Metazoa</taxon>
        <taxon>Chordata</taxon>
        <taxon>Craniata</taxon>
        <taxon>Vertebrata</taxon>
        <taxon>Euteleostomi</taxon>
        <taxon>Actinopterygii</taxon>
        <taxon>Neopterygii</taxon>
        <taxon>Teleostei</taxon>
        <taxon>Neoteleostei</taxon>
        <taxon>Acanthomorphata</taxon>
        <taxon>Ovalentaria</taxon>
        <taxon>Atherinomorphae</taxon>
        <taxon>Cyprinodontiformes</taxon>
        <taxon>Nothobranchiidae</taxon>
        <taxon>Nothobranchius</taxon>
    </lineage>
</organism>
<dbReference type="Proteomes" id="UP000822369">
    <property type="component" value="Chromosome 10"/>
</dbReference>
<sequence>MRGLLLLCLLGCVAGAPSQTATKENTQQPIDLAAPCPGCFSPMDGAMAPTNSSLGNETLNSTASPVKPAAATEIKNPESSWQPGFGDPPKEKVDQERDCQPSCHLNVTTGFYQMLKTAKSSE</sequence>
<reference evidence="3" key="1">
    <citation type="submission" date="2020-03" db="EMBL/GenBank/DDBJ databases">
        <title>Intra-Species Differences in Population Size shape Life History and Genome Evolution.</title>
        <authorList>
            <person name="Willemsen D."/>
            <person name="Cui R."/>
            <person name="Valenzano D.R."/>
        </authorList>
    </citation>
    <scope>NUCLEOTIDE SEQUENCE</scope>
    <source>
        <strain evidence="3">GRZ</strain>
        <tissue evidence="3">Whole</tissue>
    </source>
</reference>
<feature type="signal peptide" evidence="2">
    <location>
        <begin position="1"/>
        <end position="15"/>
    </location>
</feature>
<feature type="chain" id="PRO_5039152021" evidence="2">
    <location>
        <begin position="16"/>
        <end position="122"/>
    </location>
</feature>
<dbReference type="EMBL" id="JAAVVJ010000010">
    <property type="protein sequence ID" value="KAF7213502.1"/>
    <property type="molecule type" value="Genomic_DNA"/>
</dbReference>
<proteinExistence type="predicted"/>
<name>A0A9D3BKN8_NOTFU</name>
<evidence type="ECO:0000256" key="2">
    <source>
        <dbReference type="SAM" id="SignalP"/>
    </source>
</evidence>
<evidence type="ECO:0000256" key="1">
    <source>
        <dbReference type="SAM" id="MobiDB-lite"/>
    </source>
</evidence>
<accession>A0A9D3BKN8</accession>
<feature type="compositionally biased region" description="Polar residues" evidence="1">
    <location>
        <begin position="49"/>
        <end position="64"/>
    </location>
</feature>
<keyword evidence="2" id="KW-0732">Signal</keyword>
<feature type="region of interest" description="Disordered" evidence="1">
    <location>
        <begin position="47"/>
        <end position="99"/>
    </location>
</feature>
<feature type="compositionally biased region" description="Basic and acidic residues" evidence="1">
    <location>
        <begin position="88"/>
        <end position="99"/>
    </location>
</feature>
<dbReference type="AlphaFoldDB" id="A0A9D3BKN8"/>
<gene>
    <name evidence="3" type="ORF">G4P62_008000</name>
</gene>
<comment type="caution">
    <text evidence="3">The sequence shown here is derived from an EMBL/GenBank/DDBJ whole genome shotgun (WGS) entry which is preliminary data.</text>
</comment>
<evidence type="ECO:0000313" key="4">
    <source>
        <dbReference type="Proteomes" id="UP000822369"/>
    </source>
</evidence>
<evidence type="ECO:0000313" key="3">
    <source>
        <dbReference type="EMBL" id="KAF7213502.1"/>
    </source>
</evidence>
<protein>
    <submittedName>
        <fullName evidence="3">Transcript variant X2</fullName>
    </submittedName>
</protein>